<evidence type="ECO:0000256" key="2">
    <source>
        <dbReference type="ARBA" id="ARBA00022723"/>
    </source>
</evidence>
<keyword evidence="3 4" id="KW-0408">Iron</keyword>
<dbReference type="GO" id="GO:0020037">
    <property type="term" value="F:heme binding"/>
    <property type="evidence" value="ECO:0007669"/>
    <property type="project" value="InterPro"/>
</dbReference>
<proteinExistence type="predicted"/>
<accession>A0A3P5X1D0</accession>
<organism evidence="7 8">
    <name type="scientific">Filibacter tadaridae</name>
    <dbReference type="NCBI Taxonomy" id="2483811"/>
    <lineage>
        <taxon>Bacteria</taxon>
        <taxon>Bacillati</taxon>
        <taxon>Bacillota</taxon>
        <taxon>Bacilli</taxon>
        <taxon>Bacillales</taxon>
        <taxon>Caryophanaceae</taxon>
        <taxon>Filibacter</taxon>
    </lineage>
</organism>
<feature type="domain" description="Cytochrome c" evidence="6">
    <location>
        <begin position="166"/>
        <end position="249"/>
    </location>
</feature>
<dbReference type="Gene3D" id="1.10.760.10">
    <property type="entry name" value="Cytochrome c-like domain"/>
    <property type="match status" value="2"/>
</dbReference>
<evidence type="ECO:0000313" key="8">
    <source>
        <dbReference type="Proteomes" id="UP000270468"/>
    </source>
</evidence>
<dbReference type="PROSITE" id="PS51007">
    <property type="entry name" value="CYTC"/>
    <property type="match status" value="2"/>
</dbReference>
<evidence type="ECO:0000256" key="5">
    <source>
        <dbReference type="SAM" id="MobiDB-lite"/>
    </source>
</evidence>
<dbReference type="SUPFAM" id="SSF46626">
    <property type="entry name" value="Cytochrome c"/>
    <property type="match status" value="2"/>
</dbReference>
<feature type="region of interest" description="Disordered" evidence="5">
    <location>
        <begin position="249"/>
        <end position="268"/>
    </location>
</feature>
<keyword evidence="1 4" id="KW-0349">Heme</keyword>
<dbReference type="InterPro" id="IPR009056">
    <property type="entry name" value="Cyt_c-like_dom"/>
</dbReference>
<keyword evidence="2 4" id="KW-0479">Metal-binding</keyword>
<feature type="domain" description="Cytochrome c" evidence="6">
    <location>
        <begin position="49"/>
        <end position="143"/>
    </location>
</feature>
<evidence type="ECO:0000313" key="7">
    <source>
        <dbReference type="EMBL" id="VDC25110.1"/>
    </source>
</evidence>
<dbReference type="Proteomes" id="UP000270468">
    <property type="component" value="Unassembled WGS sequence"/>
</dbReference>
<dbReference type="Pfam" id="PF00034">
    <property type="entry name" value="Cytochrom_C"/>
    <property type="match status" value="1"/>
</dbReference>
<dbReference type="InterPro" id="IPR051459">
    <property type="entry name" value="Cytochrome_c-type_DH"/>
</dbReference>
<dbReference type="OrthoDB" id="9779283at2"/>
<name>A0A3P5X1D0_9BACL</name>
<reference evidence="7 8" key="1">
    <citation type="submission" date="2018-11" db="EMBL/GenBank/DDBJ databases">
        <authorList>
            <person name="Criscuolo A."/>
        </authorList>
    </citation>
    <scope>NUCLEOTIDE SEQUENCE [LARGE SCALE GENOMIC DNA]</scope>
    <source>
        <strain evidence="7">ATB-66</strain>
    </source>
</reference>
<protein>
    <submittedName>
        <fullName evidence="7">Cytochrome c</fullName>
    </submittedName>
</protein>
<evidence type="ECO:0000256" key="3">
    <source>
        <dbReference type="ARBA" id="ARBA00023004"/>
    </source>
</evidence>
<evidence type="ECO:0000256" key="1">
    <source>
        <dbReference type="ARBA" id="ARBA00022617"/>
    </source>
</evidence>
<dbReference type="PANTHER" id="PTHR35008">
    <property type="entry name" value="BLL4482 PROTEIN-RELATED"/>
    <property type="match status" value="1"/>
</dbReference>
<dbReference type="InterPro" id="IPR036909">
    <property type="entry name" value="Cyt_c-like_dom_sf"/>
</dbReference>
<sequence length="296" mass="32763">MFSYKKATGILFLLLLLALVIVGCSSEGYDAAKIRKELSNLDPDDPETKMIQYGKELFDSTKTVLPEHVGNNLSCISCHGDGGLSANSPMVGVTVKYPKDRSGTWTTIEDRINGCFLRSMNGTELEMDSEEMKAMVSYMEFISKDVETVDDITWRMTNDREKVPEPNVNDGAELFVQKTCITCHAGDGSGTSDHTGPALWGEGSFNEGAGLTRLSKATAFIQNNMPKGQANTLTDQEAVDLAAFVLSHDRPEGDPEKIGDSHKDPEKDYMFKERREKLKTGEFQWTDLDVVVPKKE</sequence>
<dbReference type="Pfam" id="PF21342">
    <property type="entry name" value="SoxA-TsdA_cyt-c"/>
    <property type="match status" value="1"/>
</dbReference>
<evidence type="ECO:0000259" key="6">
    <source>
        <dbReference type="PROSITE" id="PS51007"/>
    </source>
</evidence>
<keyword evidence="8" id="KW-1185">Reference proteome</keyword>
<gene>
    <name evidence="7" type="ORF">FILTAD_01169</name>
</gene>
<dbReference type="EMBL" id="UXAV01000031">
    <property type="protein sequence ID" value="VDC25110.1"/>
    <property type="molecule type" value="Genomic_DNA"/>
</dbReference>
<dbReference type="GO" id="GO:0009055">
    <property type="term" value="F:electron transfer activity"/>
    <property type="evidence" value="ECO:0007669"/>
    <property type="project" value="InterPro"/>
</dbReference>
<evidence type="ECO:0000256" key="4">
    <source>
        <dbReference type="PROSITE-ProRule" id="PRU00433"/>
    </source>
</evidence>
<dbReference type="PROSITE" id="PS51257">
    <property type="entry name" value="PROKAR_LIPOPROTEIN"/>
    <property type="match status" value="1"/>
</dbReference>
<dbReference type="GO" id="GO:0046872">
    <property type="term" value="F:metal ion binding"/>
    <property type="evidence" value="ECO:0007669"/>
    <property type="project" value="UniProtKB-KW"/>
</dbReference>
<dbReference type="AlphaFoldDB" id="A0A3P5X1D0"/>
<dbReference type="PANTHER" id="PTHR35008:SF4">
    <property type="entry name" value="BLL4482 PROTEIN"/>
    <property type="match status" value="1"/>
</dbReference>
<dbReference type="RefSeq" id="WP_124069585.1">
    <property type="nucleotide sequence ID" value="NZ_CBCRXF010000011.1"/>
</dbReference>